<name>A0A2G2ZJK4_CAPAN</name>
<evidence type="ECO:0000313" key="2">
    <source>
        <dbReference type="Proteomes" id="UP000222542"/>
    </source>
</evidence>
<dbReference type="PANTHER" id="PTHR11439">
    <property type="entry name" value="GAG-POL-RELATED RETROTRANSPOSON"/>
    <property type="match status" value="1"/>
</dbReference>
<organism evidence="1 2">
    <name type="scientific">Capsicum annuum</name>
    <name type="common">Capsicum pepper</name>
    <dbReference type="NCBI Taxonomy" id="4072"/>
    <lineage>
        <taxon>Eukaryota</taxon>
        <taxon>Viridiplantae</taxon>
        <taxon>Streptophyta</taxon>
        <taxon>Embryophyta</taxon>
        <taxon>Tracheophyta</taxon>
        <taxon>Spermatophyta</taxon>
        <taxon>Magnoliopsida</taxon>
        <taxon>eudicotyledons</taxon>
        <taxon>Gunneridae</taxon>
        <taxon>Pentapetalae</taxon>
        <taxon>asterids</taxon>
        <taxon>lamiids</taxon>
        <taxon>Solanales</taxon>
        <taxon>Solanaceae</taxon>
        <taxon>Solanoideae</taxon>
        <taxon>Capsiceae</taxon>
        <taxon>Capsicum</taxon>
    </lineage>
</organism>
<gene>
    <name evidence="1" type="ORF">T459_15187</name>
</gene>
<evidence type="ECO:0000313" key="1">
    <source>
        <dbReference type="EMBL" id="PHT82172.1"/>
    </source>
</evidence>
<dbReference type="EMBL" id="AYRZ02000005">
    <property type="protein sequence ID" value="PHT82172.1"/>
    <property type="molecule type" value="Genomic_DNA"/>
</dbReference>
<evidence type="ECO:0008006" key="3">
    <source>
        <dbReference type="Google" id="ProtNLM"/>
    </source>
</evidence>
<comment type="caution">
    <text evidence="1">The sequence shown here is derived from an EMBL/GenBank/DDBJ whole genome shotgun (WGS) entry which is preliminary data.</text>
</comment>
<reference evidence="1 2" key="1">
    <citation type="journal article" date="2014" name="Nat. Genet.">
        <title>Genome sequence of the hot pepper provides insights into the evolution of pungency in Capsicum species.</title>
        <authorList>
            <person name="Kim S."/>
            <person name="Park M."/>
            <person name="Yeom S.I."/>
            <person name="Kim Y.M."/>
            <person name="Lee J.M."/>
            <person name="Lee H.A."/>
            <person name="Seo E."/>
            <person name="Choi J."/>
            <person name="Cheong K."/>
            <person name="Kim K.T."/>
            <person name="Jung K."/>
            <person name="Lee G.W."/>
            <person name="Oh S.K."/>
            <person name="Bae C."/>
            <person name="Kim S.B."/>
            <person name="Lee H.Y."/>
            <person name="Kim S.Y."/>
            <person name="Kim M.S."/>
            <person name="Kang B.C."/>
            <person name="Jo Y.D."/>
            <person name="Yang H.B."/>
            <person name="Jeong H.J."/>
            <person name="Kang W.H."/>
            <person name="Kwon J.K."/>
            <person name="Shin C."/>
            <person name="Lim J.Y."/>
            <person name="Park J.H."/>
            <person name="Huh J.H."/>
            <person name="Kim J.S."/>
            <person name="Kim B.D."/>
            <person name="Cohen O."/>
            <person name="Paran I."/>
            <person name="Suh M.C."/>
            <person name="Lee S.B."/>
            <person name="Kim Y.K."/>
            <person name="Shin Y."/>
            <person name="Noh S.J."/>
            <person name="Park J."/>
            <person name="Seo Y.S."/>
            <person name="Kwon S.Y."/>
            <person name="Kim H.A."/>
            <person name="Park J.M."/>
            <person name="Kim H.J."/>
            <person name="Choi S.B."/>
            <person name="Bosland P.W."/>
            <person name="Reeves G."/>
            <person name="Jo S.H."/>
            <person name="Lee B.W."/>
            <person name="Cho H.T."/>
            <person name="Choi H.S."/>
            <person name="Lee M.S."/>
            <person name="Yu Y."/>
            <person name="Do Choi Y."/>
            <person name="Park B.S."/>
            <person name="van Deynze A."/>
            <person name="Ashrafi H."/>
            <person name="Hill T."/>
            <person name="Kim W.T."/>
            <person name="Pai H.S."/>
            <person name="Ahn H.K."/>
            <person name="Yeam I."/>
            <person name="Giovannoni J.J."/>
            <person name="Rose J.K."/>
            <person name="Sorensen I."/>
            <person name="Lee S.J."/>
            <person name="Kim R.W."/>
            <person name="Choi I.Y."/>
            <person name="Choi B.S."/>
            <person name="Lim J.S."/>
            <person name="Lee Y.H."/>
            <person name="Choi D."/>
        </authorList>
    </citation>
    <scope>NUCLEOTIDE SEQUENCE [LARGE SCALE GENOMIC DNA]</scope>
    <source>
        <strain evidence="2">cv. CM334</strain>
    </source>
</reference>
<dbReference type="AlphaFoldDB" id="A0A2G2ZJK4"/>
<dbReference type="Gramene" id="PHT82172">
    <property type="protein sequence ID" value="PHT82172"/>
    <property type="gene ID" value="T459_15187"/>
</dbReference>
<sequence>MKDTKPVSTLLAAHFKLSATQSPQSEEEEIYMAQIPYSSPVGSIMYAMVCTRPDISQAVSVVSRYMAYPENAHWQAVKWILKCLRGTSNTGLKFGRNINTLVGLDLYYAGDLDKKKSLIGYVFCIDICAIS</sequence>
<dbReference type="PANTHER" id="PTHR11439:SF467">
    <property type="entry name" value="INTEGRASE CATALYTIC DOMAIN-CONTAINING PROTEIN"/>
    <property type="match status" value="1"/>
</dbReference>
<dbReference type="STRING" id="4072.A0A2G2ZJK4"/>
<proteinExistence type="predicted"/>
<accession>A0A2G2ZJK4</accession>
<protein>
    <recommendedName>
        <fullName evidence="3">Retrovirus-related Pol polyprotein from transposon TNT 1-94</fullName>
    </recommendedName>
</protein>
<keyword evidence="2" id="KW-1185">Reference proteome</keyword>
<dbReference type="Proteomes" id="UP000222542">
    <property type="component" value="Unassembled WGS sequence"/>
</dbReference>
<dbReference type="OMA" id="CIDICAI"/>
<reference evidence="1 2" key="2">
    <citation type="journal article" date="2017" name="Genome Biol.">
        <title>New reference genome sequences of hot pepper reveal the massive evolution of plant disease-resistance genes by retroduplication.</title>
        <authorList>
            <person name="Kim S."/>
            <person name="Park J."/>
            <person name="Yeom S.I."/>
            <person name="Kim Y.M."/>
            <person name="Seo E."/>
            <person name="Kim K.T."/>
            <person name="Kim M.S."/>
            <person name="Lee J.M."/>
            <person name="Cheong K."/>
            <person name="Shin H.S."/>
            <person name="Kim S.B."/>
            <person name="Han K."/>
            <person name="Lee J."/>
            <person name="Park M."/>
            <person name="Lee H.A."/>
            <person name="Lee H.Y."/>
            <person name="Lee Y."/>
            <person name="Oh S."/>
            <person name="Lee J.H."/>
            <person name="Choi E."/>
            <person name="Choi E."/>
            <person name="Lee S.E."/>
            <person name="Jeon J."/>
            <person name="Kim H."/>
            <person name="Choi G."/>
            <person name="Song H."/>
            <person name="Lee J."/>
            <person name="Lee S.C."/>
            <person name="Kwon J.K."/>
            <person name="Lee H.Y."/>
            <person name="Koo N."/>
            <person name="Hong Y."/>
            <person name="Kim R.W."/>
            <person name="Kang W.H."/>
            <person name="Huh J.H."/>
            <person name="Kang B.C."/>
            <person name="Yang T.J."/>
            <person name="Lee Y.H."/>
            <person name="Bennetzen J.L."/>
            <person name="Choi D."/>
        </authorList>
    </citation>
    <scope>NUCLEOTIDE SEQUENCE [LARGE SCALE GENOMIC DNA]</scope>
    <source>
        <strain evidence="2">cv. CM334</strain>
    </source>
</reference>